<dbReference type="SMART" id="SM00388">
    <property type="entry name" value="HisKA"/>
    <property type="match status" value="1"/>
</dbReference>
<sequence length="415" mass="45998">MLLEKLFLNILIVLAPVLLQSVFGERWSYAKSPIAMGLLYGAASSLCLLFSYEDLNLFWDLRYVPTVIATVYMGRKAGFINYVMIIMTRTYLGGDALLFGYISMTLAFLIPLLASFKVNSLTGNSRIKATILVALGPLFVMLTILVSYSLFSGEPLDYRMIPAIIAFGILTILGTWFSTMLLELNEEHAKMKAEIQKAEKMKTLGELAASIAHEVRNPLTVVKGFLQLMRPSELGKNQQYLTIAMEELERAETIISDYLNFSKPKLTKLESFSFSDVLNNILILLSPMAMKNGVELSCHVDDHIYIHSDRGQLQQALVNVIKNAIEATQVNGEVQVRLTGLAGEVQIRICDNGKGMSKEQLSRIGHLFYSTKDVGTGLGTAVTIRIIETMNGTIVYESEEGVGTTVTITLPLQQN</sequence>
<dbReference type="EMBL" id="WTUZ01000022">
    <property type="protein sequence ID" value="MZQ84655.1"/>
    <property type="molecule type" value="Genomic_DNA"/>
</dbReference>
<dbReference type="InterPro" id="IPR003661">
    <property type="entry name" value="HisK_dim/P_dom"/>
</dbReference>
<dbReference type="SUPFAM" id="SSF55874">
    <property type="entry name" value="ATPase domain of HSP90 chaperone/DNA topoisomerase II/histidine kinase"/>
    <property type="match status" value="1"/>
</dbReference>
<keyword evidence="7" id="KW-0067">ATP-binding</keyword>
<evidence type="ECO:0000313" key="12">
    <source>
        <dbReference type="Proteomes" id="UP000481087"/>
    </source>
</evidence>
<dbReference type="Gene3D" id="1.10.287.130">
    <property type="match status" value="1"/>
</dbReference>
<dbReference type="GO" id="GO:0000155">
    <property type="term" value="F:phosphorelay sensor kinase activity"/>
    <property type="evidence" value="ECO:0007669"/>
    <property type="project" value="InterPro"/>
</dbReference>
<evidence type="ECO:0000259" key="10">
    <source>
        <dbReference type="PROSITE" id="PS50109"/>
    </source>
</evidence>
<feature type="transmembrane region" description="Helical" evidence="9">
    <location>
        <begin position="73"/>
        <end position="92"/>
    </location>
</feature>
<dbReference type="InterPro" id="IPR036097">
    <property type="entry name" value="HisK_dim/P_sf"/>
</dbReference>
<feature type="transmembrane region" description="Helical" evidence="9">
    <location>
        <begin position="98"/>
        <end position="118"/>
    </location>
</feature>
<dbReference type="InterPro" id="IPR036890">
    <property type="entry name" value="HATPase_C_sf"/>
</dbReference>
<keyword evidence="12" id="KW-1185">Reference proteome</keyword>
<dbReference type="PRINTS" id="PR00344">
    <property type="entry name" value="BCTRLSENSOR"/>
</dbReference>
<gene>
    <name evidence="11" type="ORF">GQF01_21335</name>
</gene>
<dbReference type="PANTHER" id="PTHR43065:SF46">
    <property type="entry name" value="C4-DICARBOXYLATE TRANSPORT SENSOR PROTEIN DCTB"/>
    <property type="match status" value="1"/>
</dbReference>
<evidence type="ECO:0000256" key="6">
    <source>
        <dbReference type="ARBA" id="ARBA00022777"/>
    </source>
</evidence>
<keyword evidence="5" id="KW-0547">Nucleotide-binding</keyword>
<dbReference type="SUPFAM" id="SSF47384">
    <property type="entry name" value="Homodimeric domain of signal transducing histidine kinase"/>
    <property type="match status" value="1"/>
</dbReference>
<accession>A0A6L8V2Y0</accession>
<evidence type="ECO:0000256" key="2">
    <source>
        <dbReference type="ARBA" id="ARBA00012438"/>
    </source>
</evidence>
<keyword evidence="6 11" id="KW-0418">Kinase</keyword>
<dbReference type="AlphaFoldDB" id="A0A6L8V2Y0"/>
<dbReference type="GO" id="GO:0005524">
    <property type="term" value="F:ATP binding"/>
    <property type="evidence" value="ECO:0007669"/>
    <property type="project" value="UniProtKB-KW"/>
</dbReference>
<feature type="transmembrane region" description="Helical" evidence="9">
    <location>
        <begin position="130"/>
        <end position="151"/>
    </location>
</feature>
<keyword evidence="8" id="KW-0902">Two-component regulatory system</keyword>
<dbReference type="CDD" id="cd00075">
    <property type="entry name" value="HATPase"/>
    <property type="match status" value="1"/>
</dbReference>
<dbReference type="PROSITE" id="PS50109">
    <property type="entry name" value="HIS_KIN"/>
    <property type="match status" value="1"/>
</dbReference>
<organism evidence="11 12">
    <name type="scientific">Paenibacillus silvestris</name>
    <dbReference type="NCBI Taxonomy" id="2606219"/>
    <lineage>
        <taxon>Bacteria</taxon>
        <taxon>Bacillati</taxon>
        <taxon>Bacillota</taxon>
        <taxon>Bacilli</taxon>
        <taxon>Bacillales</taxon>
        <taxon>Paenibacillaceae</taxon>
        <taxon>Paenibacillus</taxon>
    </lineage>
</organism>
<keyword evidence="4" id="KW-0808">Transferase</keyword>
<evidence type="ECO:0000256" key="1">
    <source>
        <dbReference type="ARBA" id="ARBA00000085"/>
    </source>
</evidence>
<dbReference type="RefSeq" id="WP_161408734.1">
    <property type="nucleotide sequence ID" value="NZ_WTUZ01000022.1"/>
</dbReference>
<comment type="catalytic activity">
    <reaction evidence="1">
        <text>ATP + protein L-histidine = ADP + protein N-phospho-L-histidine.</text>
        <dbReference type="EC" id="2.7.13.3"/>
    </reaction>
</comment>
<feature type="transmembrane region" description="Helical" evidence="9">
    <location>
        <begin position="34"/>
        <end position="52"/>
    </location>
</feature>
<dbReference type="Pfam" id="PF00512">
    <property type="entry name" value="HisKA"/>
    <property type="match status" value="1"/>
</dbReference>
<keyword evidence="9" id="KW-0472">Membrane</keyword>
<dbReference type="InterPro" id="IPR003594">
    <property type="entry name" value="HATPase_dom"/>
</dbReference>
<name>A0A6L8V2Y0_9BACL</name>
<proteinExistence type="predicted"/>
<dbReference type="Gene3D" id="3.30.565.10">
    <property type="entry name" value="Histidine kinase-like ATPase, C-terminal domain"/>
    <property type="match status" value="1"/>
</dbReference>
<dbReference type="InterPro" id="IPR004358">
    <property type="entry name" value="Sig_transdc_His_kin-like_C"/>
</dbReference>
<dbReference type="InterPro" id="IPR005467">
    <property type="entry name" value="His_kinase_dom"/>
</dbReference>
<dbReference type="EC" id="2.7.13.3" evidence="2"/>
<protein>
    <recommendedName>
        <fullName evidence="2">histidine kinase</fullName>
        <ecNumber evidence="2">2.7.13.3</ecNumber>
    </recommendedName>
</protein>
<evidence type="ECO:0000256" key="5">
    <source>
        <dbReference type="ARBA" id="ARBA00022741"/>
    </source>
</evidence>
<dbReference type="CDD" id="cd00082">
    <property type="entry name" value="HisKA"/>
    <property type="match status" value="1"/>
</dbReference>
<reference evidence="11 12" key="1">
    <citation type="submission" date="2019-12" db="EMBL/GenBank/DDBJ databases">
        <title>Paenibacillus sp. nov. sp. isolated from soil.</title>
        <authorList>
            <person name="Kim J."/>
            <person name="Jeong S.E."/>
            <person name="Jung H.S."/>
            <person name="Jeon C.O."/>
        </authorList>
    </citation>
    <scope>NUCLEOTIDE SEQUENCE [LARGE SCALE GENOMIC DNA]</scope>
    <source>
        <strain evidence="11 12">5J-6</strain>
    </source>
</reference>
<evidence type="ECO:0000256" key="7">
    <source>
        <dbReference type="ARBA" id="ARBA00022840"/>
    </source>
</evidence>
<evidence type="ECO:0000256" key="3">
    <source>
        <dbReference type="ARBA" id="ARBA00022553"/>
    </source>
</evidence>
<dbReference type="SMART" id="SM00387">
    <property type="entry name" value="HATPase_c"/>
    <property type="match status" value="1"/>
</dbReference>
<keyword evidence="9" id="KW-1133">Transmembrane helix</keyword>
<dbReference type="PANTHER" id="PTHR43065">
    <property type="entry name" value="SENSOR HISTIDINE KINASE"/>
    <property type="match status" value="1"/>
</dbReference>
<evidence type="ECO:0000256" key="8">
    <source>
        <dbReference type="ARBA" id="ARBA00023012"/>
    </source>
</evidence>
<evidence type="ECO:0000313" key="11">
    <source>
        <dbReference type="EMBL" id="MZQ84655.1"/>
    </source>
</evidence>
<evidence type="ECO:0000256" key="9">
    <source>
        <dbReference type="SAM" id="Phobius"/>
    </source>
</evidence>
<evidence type="ECO:0000256" key="4">
    <source>
        <dbReference type="ARBA" id="ARBA00022679"/>
    </source>
</evidence>
<comment type="caution">
    <text evidence="11">The sequence shown here is derived from an EMBL/GenBank/DDBJ whole genome shotgun (WGS) entry which is preliminary data.</text>
</comment>
<feature type="transmembrane region" description="Helical" evidence="9">
    <location>
        <begin position="163"/>
        <end position="182"/>
    </location>
</feature>
<keyword evidence="3" id="KW-0597">Phosphoprotein</keyword>
<dbReference type="Pfam" id="PF02518">
    <property type="entry name" value="HATPase_c"/>
    <property type="match status" value="1"/>
</dbReference>
<keyword evidence="9" id="KW-0812">Transmembrane</keyword>
<feature type="domain" description="Histidine kinase" evidence="10">
    <location>
        <begin position="210"/>
        <end position="414"/>
    </location>
</feature>
<dbReference type="Proteomes" id="UP000481087">
    <property type="component" value="Unassembled WGS sequence"/>
</dbReference>